<keyword evidence="2" id="KW-1185">Reference proteome</keyword>
<protein>
    <submittedName>
        <fullName evidence="1">Uncharacterized protein</fullName>
    </submittedName>
</protein>
<dbReference type="OrthoDB" id="2756615at2759"/>
<reference evidence="1" key="1">
    <citation type="journal article" date="2019" name="Environ. Microbiol.">
        <title>Fungal ecological strategies reflected in gene transcription - a case study of two litter decomposers.</title>
        <authorList>
            <person name="Barbi F."/>
            <person name="Kohler A."/>
            <person name="Barry K."/>
            <person name="Baskaran P."/>
            <person name="Daum C."/>
            <person name="Fauchery L."/>
            <person name="Ihrmark K."/>
            <person name="Kuo A."/>
            <person name="LaButti K."/>
            <person name="Lipzen A."/>
            <person name="Morin E."/>
            <person name="Grigoriev I.V."/>
            <person name="Henrissat B."/>
            <person name="Lindahl B."/>
            <person name="Martin F."/>
        </authorList>
    </citation>
    <scope>NUCLEOTIDE SEQUENCE</scope>
    <source>
        <strain evidence="1">JB14</strain>
    </source>
</reference>
<evidence type="ECO:0000313" key="2">
    <source>
        <dbReference type="Proteomes" id="UP000799118"/>
    </source>
</evidence>
<feature type="non-terminal residue" evidence="1">
    <location>
        <position position="248"/>
    </location>
</feature>
<organism evidence="1 2">
    <name type="scientific">Gymnopus androsaceus JB14</name>
    <dbReference type="NCBI Taxonomy" id="1447944"/>
    <lineage>
        <taxon>Eukaryota</taxon>
        <taxon>Fungi</taxon>
        <taxon>Dikarya</taxon>
        <taxon>Basidiomycota</taxon>
        <taxon>Agaricomycotina</taxon>
        <taxon>Agaricomycetes</taxon>
        <taxon>Agaricomycetidae</taxon>
        <taxon>Agaricales</taxon>
        <taxon>Marasmiineae</taxon>
        <taxon>Omphalotaceae</taxon>
        <taxon>Gymnopus</taxon>
    </lineage>
</organism>
<dbReference type="EMBL" id="ML769432">
    <property type="protein sequence ID" value="KAE9402676.1"/>
    <property type="molecule type" value="Genomic_DNA"/>
</dbReference>
<gene>
    <name evidence="1" type="ORF">BT96DRAFT_802821</name>
</gene>
<evidence type="ECO:0000313" key="1">
    <source>
        <dbReference type="EMBL" id="KAE9402676.1"/>
    </source>
</evidence>
<name>A0A6A4HWT8_9AGAR</name>
<dbReference type="Gene3D" id="2.60.120.260">
    <property type="entry name" value="Galactose-binding domain-like"/>
    <property type="match status" value="1"/>
</dbReference>
<dbReference type="AlphaFoldDB" id="A0A6A4HWT8"/>
<proteinExistence type="predicted"/>
<feature type="non-terminal residue" evidence="1">
    <location>
        <position position="1"/>
    </location>
</feature>
<sequence>SGPWVGNTSIGNNDTTGSIMLSFQGTAISFTGNTPSPPSPTWFLARIDSNTPYTSAKTIYMQWYQTPTLSDGIHNINLSSIIVNFDYAIITPGATTPLSGSTIIVDDRNSEITYNRNGWVTNDAELDFGGGWISGLPLGNTSHQTSNVADGFEFQFAGNNITVYGFFSWTAMGSISIDFTLDGKTTSSNLLVPAGTSSAQTFFSAENIEVSNHTFLMNITQANGNQSFIFDFLTYVPLFSSLASKPNF</sequence>
<accession>A0A6A4HWT8</accession>
<dbReference type="Proteomes" id="UP000799118">
    <property type="component" value="Unassembled WGS sequence"/>
</dbReference>